<dbReference type="Proteomes" id="UP000596742">
    <property type="component" value="Unassembled WGS sequence"/>
</dbReference>
<name>A0A8B6H5K3_MYTGA</name>
<organism evidence="2 3">
    <name type="scientific">Mytilus galloprovincialis</name>
    <name type="common">Mediterranean mussel</name>
    <dbReference type="NCBI Taxonomy" id="29158"/>
    <lineage>
        <taxon>Eukaryota</taxon>
        <taxon>Metazoa</taxon>
        <taxon>Spiralia</taxon>
        <taxon>Lophotrochozoa</taxon>
        <taxon>Mollusca</taxon>
        <taxon>Bivalvia</taxon>
        <taxon>Autobranchia</taxon>
        <taxon>Pteriomorphia</taxon>
        <taxon>Mytilida</taxon>
        <taxon>Mytiloidea</taxon>
        <taxon>Mytilidae</taxon>
        <taxon>Mytilinae</taxon>
        <taxon>Mytilus</taxon>
    </lineage>
</organism>
<keyword evidence="3" id="KW-1185">Reference proteome</keyword>
<protein>
    <recommendedName>
        <fullName evidence="1">Integrase core domain-containing protein</fullName>
    </recommendedName>
</protein>
<evidence type="ECO:0000313" key="2">
    <source>
        <dbReference type="EMBL" id="VDI74015.1"/>
    </source>
</evidence>
<evidence type="ECO:0000313" key="3">
    <source>
        <dbReference type="Proteomes" id="UP000596742"/>
    </source>
</evidence>
<evidence type="ECO:0000259" key="1">
    <source>
        <dbReference type="Pfam" id="PF24764"/>
    </source>
</evidence>
<accession>A0A8B6H5K3</accession>
<dbReference type="Pfam" id="PF24764">
    <property type="entry name" value="rva_4"/>
    <property type="match status" value="1"/>
</dbReference>
<proteinExistence type="predicted"/>
<comment type="caution">
    <text evidence="2">The sequence shown here is derived from an EMBL/GenBank/DDBJ whole genome shotgun (WGS) entry which is preliminary data.</text>
</comment>
<gene>
    <name evidence="2" type="ORF">MGAL_10B045774</name>
</gene>
<feature type="domain" description="Integrase core" evidence="1">
    <location>
        <begin position="122"/>
        <end position="294"/>
    </location>
</feature>
<dbReference type="PANTHER" id="PTHR46791">
    <property type="entry name" value="EXPRESSED PROTEIN"/>
    <property type="match status" value="1"/>
</dbReference>
<reference evidence="2" key="1">
    <citation type="submission" date="2018-11" db="EMBL/GenBank/DDBJ databases">
        <authorList>
            <person name="Alioto T."/>
            <person name="Alioto T."/>
        </authorList>
    </citation>
    <scope>NUCLEOTIDE SEQUENCE</scope>
</reference>
<sequence length="382" mass="45085">MDDHCAQFLHRLFRKGYSYNEMKLLFEENLNIYISVRHLRRLANSMGLYKRKQSNLEICYTVIQGILSKSSGSHGYRLVHQMCIKNNLVISMETVRLILQILDPERVSDRLRRRLKRRQYISRGPNYMWHMDGYDKLKPYGIAIHGCIDGYSRNIIWLKAGVTNNDPKIVAGHYIQAVIKKNGFPRSMRSDFGTENKYVEQMQSFFHRNGMNSDHCYIYGSSTQNQRIECLWAIFRKQCSQFWRNLFTDLKQHNKFDGSFLDQSLIRFCFMGLIQEDIRVFAASWNQHKIRSIKTSHSPSGRPHIMYNMPELYDCEDFLCDIDADEVDVCLDECSFDHLPCDEDVYNLANILMAEVNWIRDVDPFNNVNLYIFLRNAISQEL</sequence>
<dbReference type="OrthoDB" id="6041596at2759"/>
<dbReference type="InterPro" id="IPR012337">
    <property type="entry name" value="RNaseH-like_sf"/>
</dbReference>
<dbReference type="GO" id="GO:0003676">
    <property type="term" value="F:nucleic acid binding"/>
    <property type="evidence" value="ECO:0007669"/>
    <property type="project" value="InterPro"/>
</dbReference>
<dbReference type="PANTHER" id="PTHR46791:SF13">
    <property type="entry name" value="CLR5 DOMAIN-CONTAINING PROTEIN"/>
    <property type="match status" value="1"/>
</dbReference>
<dbReference type="EMBL" id="UYJE01009493">
    <property type="protein sequence ID" value="VDI74015.1"/>
    <property type="molecule type" value="Genomic_DNA"/>
</dbReference>
<dbReference type="SUPFAM" id="SSF53098">
    <property type="entry name" value="Ribonuclease H-like"/>
    <property type="match status" value="1"/>
</dbReference>
<dbReference type="InterPro" id="IPR058913">
    <property type="entry name" value="Integrase_dom_put"/>
</dbReference>
<dbReference type="Gene3D" id="3.30.420.10">
    <property type="entry name" value="Ribonuclease H-like superfamily/Ribonuclease H"/>
    <property type="match status" value="1"/>
</dbReference>
<dbReference type="AlphaFoldDB" id="A0A8B6H5K3"/>
<dbReference type="InterPro" id="IPR036397">
    <property type="entry name" value="RNaseH_sf"/>
</dbReference>